<evidence type="ECO:0000313" key="1">
    <source>
        <dbReference type="EMBL" id="MQN12029.1"/>
    </source>
</evidence>
<organism evidence="1 2">
    <name type="scientific">Segatella copri</name>
    <dbReference type="NCBI Taxonomy" id="165179"/>
    <lineage>
        <taxon>Bacteria</taxon>
        <taxon>Pseudomonadati</taxon>
        <taxon>Bacteroidota</taxon>
        <taxon>Bacteroidia</taxon>
        <taxon>Bacteroidales</taxon>
        <taxon>Prevotellaceae</taxon>
        <taxon>Segatella</taxon>
    </lineage>
</organism>
<feature type="non-terminal residue" evidence="1">
    <location>
        <position position="70"/>
    </location>
</feature>
<dbReference type="AlphaFoldDB" id="A0AA90UDV0"/>
<dbReference type="EMBL" id="VZCW01000090">
    <property type="protein sequence ID" value="MQN12029.1"/>
    <property type="molecule type" value="Genomic_DNA"/>
</dbReference>
<sequence length="70" mass="8164">MNKKNNKQPSVYVPTREEFDEYVTSKMKLDDKDWADAIWNLATKVGWRKKNGEAPNHWHSLVSAYNGVLL</sequence>
<comment type="caution">
    <text evidence="1">The sequence shown here is derived from an EMBL/GenBank/DDBJ whole genome shotgun (WGS) entry which is preliminary data.</text>
</comment>
<proteinExistence type="predicted"/>
<accession>A0AA90UDV0</accession>
<evidence type="ECO:0000313" key="2">
    <source>
        <dbReference type="Proteomes" id="UP000442105"/>
    </source>
</evidence>
<gene>
    <name evidence="1" type="ORF">F7D95_04155</name>
</gene>
<protein>
    <submittedName>
        <fullName evidence="1">Uncharacterized protein</fullName>
    </submittedName>
</protein>
<reference evidence="2" key="1">
    <citation type="submission" date="2019-09" db="EMBL/GenBank/DDBJ databases">
        <title>Distinct polysaccharide growth profiles of human intestinal Prevotella copri isolates.</title>
        <authorList>
            <person name="Fehlner-Peach H."/>
            <person name="Magnabosco C."/>
            <person name="Raghavan V."/>
            <person name="Scher J.U."/>
            <person name="Tett A."/>
            <person name="Cox L.M."/>
            <person name="Gottsegen C."/>
            <person name="Watters A."/>
            <person name="Wiltshire- Gordon J.D."/>
            <person name="Segata N."/>
            <person name="Bonneau R."/>
            <person name="Littman D.R."/>
        </authorList>
    </citation>
    <scope>NUCLEOTIDE SEQUENCE [LARGE SCALE GENOMIC DNA]</scope>
    <source>
        <strain evidence="2">iAQ1179</strain>
    </source>
</reference>
<dbReference type="Proteomes" id="UP000442105">
    <property type="component" value="Unassembled WGS sequence"/>
</dbReference>
<dbReference type="RefSeq" id="WP_153128055.1">
    <property type="nucleotide sequence ID" value="NZ_VZCW01000090.1"/>
</dbReference>
<name>A0AA90UDV0_9BACT</name>